<reference evidence="2 3" key="1">
    <citation type="submission" date="2019-09" db="EMBL/GenBank/DDBJ databases">
        <title>Genome sequence of Clostridium sp. EA1.</title>
        <authorList>
            <person name="Poehlein A."/>
            <person name="Bengelsdorf F.R."/>
            <person name="Daniel R."/>
        </authorList>
    </citation>
    <scope>NUCLEOTIDE SEQUENCE [LARGE SCALE GENOMIC DNA]</scope>
    <source>
        <strain evidence="2 3">EA1</strain>
    </source>
</reference>
<evidence type="ECO:0000313" key="2">
    <source>
        <dbReference type="EMBL" id="MVB09845.1"/>
    </source>
</evidence>
<dbReference type="Proteomes" id="UP000469440">
    <property type="component" value="Unassembled WGS sequence"/>
</dbReference>
<gene>
    <name evidence="2" type="ORF">CAFE_05100</name>
</gene>
<evidence type="ECO:0000259" key="1">
    <source>
        <dbReference type="PROSITE" id="PS51742"/>
    </source>
</evidence>
<dbReference type="RefSeq" id="WP_156989704.1">
    <property type="nucleotide sequence ID" value="NZ_VWXL01000014.1"/>
</dbReference>
<dbReference type="OrthoDB" id="9791702at2"/>
<comment type="caution">
    <text evidence="2">The sequence shown here is derived from an EMBL/GenBank/DDBJ whole genome shotgun (WGS) entry which is preliminary data.</text>
</comment>
<dbReference type="Pfam" id="PF03479">
    <property type="entry name" value="PCC"/>
    <property type="match status" value="1"/>
</dbReference>
<dbReference type="EMBL" id="VWXL01000014">
    <property type="protein sequence ID" value="MVB09845.1"/>
    <property type="molecule type" value="Genomic_DNA"/>
</dbReference>
<dbReference type="InterPro" id="IPR025707">
    <property type="entry name" value="DNA_bp_PD1"/>
</dbReference>
<dbReference type="Gene3D" id="3.30.1330.80">
    <property type="entry name" value="Hypothetical protein, similar to alpha- acetolactate decarboxylase, domain 2"/>
    <property type="match status" value="1"/>
</dbReference>
<dbReference type="SUPFAM" id="SSF117856">
    <property type="entry name" value="AF0104/ALDC/Ptd012-like"/>
    <property type="match status" value="1"/>
</dbReference>
<feature type="domain" description="PPC" evidence="1">
    <location>
        <begin position="4"/>
        <end position="139"/>
    </location>
</feature>
<accession>A0A6N8HW72</accession>
<dbReference type="AlphaFoldDB" id="A0A6N8HW72"/>
<protein>
    <recommendedName>
        <fullName evidence="1">PPC domain-containing protein</fullName>
    </recommendedName>
</protein>
<proteinExistence type="predicted"/>
<organism evidence="2 3">
    <name type="scientific">Caproicibacter fermentans</name>
    <dbReference type="NCBI Taxonomy" id="2576756"/>
    <lineage>
        <taxon>Bacteria</taxon>
        <taxon>Bacillati</taxon>
        <taxon>Bacillota</taxon>
        <taxon>Clostridia</taxon>
        <taxon>Eubacteriales</taxon>
        <taxon>Acutalibacteraceae</taxon>
        <taxon>Caproicibacter</taxon>
    </lineage>
</organism>
<dbReference type="PIRSF" id="PIRSF016702">
    <property type="entry name" value="DNA_bp_PD1"/>
    <property type="match status" value="1"/>
</dbReference>
<dbReference type="InterPro" id="IPR005175">
    <property type="entry name" value="PPC_dom"/>
</dbReference>
<keyword evidence="3" id="KW-1185">Reference proteome</keyword>
<dbReference type="PANTHER" id="PTHR34988:SF1">
    <property type="entry name" value="DNA-BINDING PROTEIN"/>
    <property type="match status" value="1"/>
</dbReference>
<name>A0A6N8HW72_9FIRM</name>
<dbReference type="PANTHER" id="PTHR34988">
    <property type="entry name" value="PROTEIN, PUTATIVE-RELATED"/>
    <property type="match status" value="1"/>
</dbReference>
<dbReference type="CDD" id="cd11378">
    <property type="entry name" value="DUF296"/>
    <property type="match status" value="1"/>
</dbReference>
<dbReference type="PROSITE" id="PS51742">
    <property type="entry name" value="PPC"/>
    <property type="match status" value="1"/>
</dbReference>
<sequence length="139" mass="14916">MKCKKFGGTLVLRVDRGEELIQSIQNACERENVKFGSITGLGAVDHAVVGLYRVAEHRYYSNTFDGEMELTSLVGSVTEMSGRTYLHLHANFATADGQVVGGHLNEAVVSGTGEIFIQIIGGGLGRRADAVTGLNLFDL</sequence>
<evidence type="ECO:0000313" key="3">
    <source>
        <dbReference type="Proteomes" id="UP000469440"/>
    </source>
</evidence>